<dbReference type="GO" id="GO:0016998">
    <property type="term" value="P:cell wall macromolecule catabolic process"/>
    <property type="evidence" value="ECO:0007669"/>
    <property type="project" value="UniProtKB-UniPathway"/>
</dbReference>
<dbReference type="Proteomes" id="UP000007838">
    <property type="component" value="Chromosome"/>
</dbReference>
<reference evidence="12 13" key="1">
    <citation type="journal article" date="2011" name="Stand. Genomic Sci.">
        <title>Complete genome of the onion pathogen Enterobacter cloacae EcWSU1.</title>
        <authorList>
            <person name="Humann J.L."/>
            <person name="Wildung M."/>
            <person name="Cheng C.H."/>
            <person name="Lee T."/>
            <person name="Stewart J.E."/>
            <person name="Drew J.C."/>
            <person name="Triplett E.W."/>
            <person name="Main D."/>
            <person name="Schroeder B.K."/>
        </authorList>
    </citation>
    <scope>NUCLEOTIDE SEQUENCE [LARGE SCALE GENOMIC DNA]</scope>
    <source>
        <strain evidence="12 13">EcWSU1</strain>
    </source>
</reference>
<dbReference type="eggNOG" id="COG2866">
    <property type="taxonomic scope" value="Bacteria"/>
</dbReference>
<protein>
    <recommendedName>
        <fullName evidence="9">Murein peptide amidase A</fullName>
        <ecNumber evidence="9">3.4.17.-</ecNumber>
    </recommendedName>
    <alternativeName>
        <fullName evidence="9">Gamma-D-Glu-Dap amidase</fullName>
    </alternativeName>
    <alternativeName>
        <fullName evidence="9">Zinc metallocarboxypeptidase MpaA</fullName>
    </alternativeName>
</protein>
<dbReference type="GO" id="GO:0004040">
    <property type="term" value="F:amidase activity"/>
    <property type="evidence" value="ECO:0007669"/>
    <property type="project" value="InterPro"/>
</dbReference>
<dbReference type="SUPFAM" id="SSF53187">
    <property type="entry name" value="Zn-dependent exopeptidases"/>
    <property type="match status" value="1"/>
</dbReference>
<keyword evidence="1 9" id="KW-0963">Cytoplasm</keyword>
<evidence type="ECO:0000256" key="6">
    <source>
        <dbReference type="ARBA" id="ARBA00022833"/>
    </source>
</evidence>
<feature type="binding site" evidence="9">
    <location>
        <position position="72"/>
    </location>
    <ligand>
        <name>Zn(2+)</name>
        <dbReference type="ChEBI" id="CHEBI:29105"/>
        <note>catalytic</note>
    </ligand>
</feature>
<dbReference type="GO" id="GO:0071555">
    <property type="term" value="P:cell wall organization"/>
    <property type="evidence" value="ECO:0007669"/>
    <property type="project" value="UniProtKB-KW"/>
</dbReference>
<comment type="cofactor">
    <cofactor evidence="9">
        <name>Zn(2+)</name>
        <dbReference type="ChEBI" id="CHEBI:29105"/>
    </cofactor>
    <text evidence="9">Binds 1 zinc ion per subunit.</text>
</comment>
<keyword evidence="2 9" id="KW-0121">Carboxypeptidase</keyword>
<dbReference type="InterPro" id="IPR043691">
    <property type="entry name" value="MpaA"/>
</dbReference>
<comment type="function">
    <text evidence="9">Involved in muropeptide degradation. Catalyzes the hydrolysis of the gamma-D-glutamyl-diaminopimelic acid (gamma-D-Glu-Dap) amide bond in the murein tripeptide L-alanyl-gamma-D-glutamyl-meso-diaminopimelic acid, leading to the formation of L-Ala-gamma-D-Glu and Dap.</text>
</comment>
<evidence type="ECO:0000256" key="8">
    <source>
        <dbReference type="ARBA" id="ARBA00023316"/>
    </source>
</evidence>
<dbReference type="AlphaFoldDB" id="G8LDM7"/>
<comment type="subcellular location">
    <subcellularLocation>
        <location evidence="9">Cytoplasm</location>
    </subcellularLocation>
</comment>
<dbReference type="InterPro" id="IPR000834">
    <property type="entry name" value="Peptidase_M14"/>
</dbReference>
<dbReference type="PROSITE" id="PS52035">
    <property type="entry name" value="PEPTIDASE_M14"/>
    <property type="match status" value="1"/>
</dbReference>
<feature type="active site" description="Proton donor/acceptor" evidence="10">
    <location>
        <position position="230"/>
    </location>
</feature>
<feature type="binding site" evidence="9">
    <location>
        <position position="177"/>
    </location>
    <ligand>
        <name>Zn(2+)</name>
        <dbReference type="ChEBI" id="CHEBI:29105"/>
        <note>catalytic</note>
    </ligand>
</feature>
<keyword evidence="6 9" id="KW-0862">Zinc</keyword>
<gene>
    <name evidence="9 12" type="primary">mpaA</name>
    <name evidence="12" type="ORF">EcWSU1_02454</name>
</gene>
<keyword evidence="4 9" id="KW-0479">Metal-binding</keyword>
<accession>G8LDM7</accession>
<dbReference type="MEROPS" id="M14.034"/>
<evidence type="ECO:0000256" key="2">
    <source>
        <dbReference type="ARBA" id="ARBA00022645"/>
    </source>
</evidence>
<dbReference type="GO" id="GO:0009253">
    <property type="term" value="P:peptidoglycan catabolic process"/>
    <property type="evidence" value="ECO:0007669"/>
    <property type="project" value="UniProtKB-UniRule"/>
</dbReference>
<name>G8LDM7_9ENTR</name>
<keyword evidence="8 9" id="KW-0961">Cell wall biogenesis/degradation</keyword>
<dbReference type="FunFam" id="3.40.630.10:FF:000032">
    <property type="entry name" value="Murein peptide amidase A"/>
    <property type="match status" value="1"/>
</dbReference>
<dbReference type="EC" id="3.4.17.-" evidence="9"/>
<keyword evidence="3 9" id="KW-0645">Protease</keyword>
<dbReference type="GO" id="GO:0005737">
    <property type="term" value="C:cytoplasm"/>
    <property type="evidence" value="ECO:0007669"/>
    <property type="project" value="UniProtKB-SubCell"/>
</dbReference>
<evidence type="ECO:0000259" key="11">
    <source>
        <dbReference type="PROSITE" id="PS52035"/>
    </source>
</evidence>
<evidence type="ECO:0000256" key="3">
    <source>
        <dbReference type="ARBA" id="ARBA00022670"/>
    </source>
</evidence>
<dbReference type="NCBIfam" id="NF007897">
    <property type="entry name" value="PRK10602.1"/>
    <property type="match status" value="1"/>
</dbReference>
<dbReference type="Gene3D" id="3.40.630.10">
    <property type="entry name" value="Zn peptidases"/>
    <property type="match status" value="1"/>
</dbReference>
<dbReference type="KEGG" id="eec:EcWSU1_02454"/>
<feature type="domain" description="Peptidase M14" evidence="11">
    <location>
        <begin position="12"/>
        <end position="254"/>
    </location>
</feature>
<dbReference type="HAMAP" id="MF_02211">
    <property type="entry name" value="MpaA_carboxypeptidase"/>
    <property type="match status" value="1"/>
</dbReference>
<evidence type="ECO:0000256" key="7">
    <source>
        <dbReference type="ARBA" id="ARBA00023049"/>
    </source>
</evidence>
<evidence type="ECO:0000256" key="9">
    <source>
        <dbReference type="HAMAP-Rule" id="MF_02211"/>
    </source>
</evidence>
<evidence type="ECO:0000313" key="13">
    <source>
        <dbReference type="Proteomes" id="UP000007838"/>
    </source>
</evidence>
<dbReference type="EMBL" id="CP002886">
    <property type="protein sequence ID" value="AEW73889.1"/>
    <property type="molecule type" value="Genomic_DNA"/>
</dbReference>
<comment type="pathway">
    <text evidence="9">Cell wall degradation; peptidoglycan degradation.</text>
</comment>
<feature type="binding site" evidence="9">
    <location>
        <position position="69"/>
    </location>
    <ligand>
        <name>Zn(2+)</name>
        <dbReference type="ChEBI" id="CHEBI:29105"/>
        <note>catalytic</note>
    </ligand>
</feature>
<evidence type="ECO:0000256" key="4">
    <source>
        <dbReference type="ARBA" id="ARBA00022723"/>
    </source>
</evidence>
<organism evidence="12 13">
    <name type="scientific">Enterobacter ludwigii</name>
    <dbReference type="NCBI Taxonomy" id="299767"/>
    <lineage>
        <taxon>Bacteria</taxon>
        <taxon>Pseudomonadati</taxon>
        <taxon>Pseudomonadota</taxon>
        <taxon>Gammaproteobacteria</taxon>
        <taxon>Enterobacterales</taxon>
        <taxon>Enterobacteriaceae</taxon>
        <taxon>Enterobacter</taxon>
        <taxon>Enterobacter cloacae complex</taxon>
    </lineage>
</organism>
<evidence type="ECO:0000256" key="5">
    <source>
        <dbReference type="ARBA" id="ARBA00022801"/>
    </source>
</evidence>
<evidence type="ECO:0000313" key="12">
    <source>
        <dbReference type="EMBL" id="AEW73889.1"/>
    </source>
</evidence>
<dbReference type="GO" id="GO:0006508">
    <property type="term" value="P:proteolysis"/>
    <property type="evidence" value="ECO:0007669"/>
    <property type="project" value="UniProtKB-KW"/>
</dbReference>
<dbReference type="GO" id="GO:0061473">
    <property type="term" value="F:murein tripeptide carboxypeptidase activity"/>
    <property type="evidence" value="ECO:0007669"/>
    <property type="project" value="UniProtKB-UniRule"/>
</dbReference>
<proteinExistence type="inferred from homology"/>
<sequence length="257" mass="28135">MINREFCTTLPVETSLSGFPMAITRPRAERGAFPPGAEQYGRSFLGASLIWFPAPDADRNSGLIIAGTHGDENSSVVTLSCALRTLTPSLRRHHVILAVNPDGCQLGLRANARGIDLNRNFPAANWRAGETVYRWNSSAEERDVVLLTGDTPGSEPETQALCQLIHKIHPAWVVTFHDPLACIEDPRHTELGEWLANAFALPLVSSVGYETPGSFGSWCADLGLPCITAEFPPISSDEASEKYLKAMVELLRWQPQK</sequence>
<keyword evidence="7 9" id="KW-0482">Metalloprotease</keyword>
<dbReference type="Pfam" id="PF00246">
    <property type="entry name" value="Peptidase_M14"/>
    <property type="match status" value="1"/>
</dbReference>
<dbReference type="HOGENOM" id="CLU_102905_0_0_6"/>
<dbReference type="UniPathway" id="UPA00549"/>
<evidence type="ECO:0000256" key="10">
    <source>
        <dbReference type="PROSITE-ProRule" id="PRU01379"/>
    </source>
</evidence>
<evidence type="ECO:0000256" key="1">
    <source>
        <dbReference type="ARBA" id="ARBA00022490"/>
    </source>
</evidence>
<comment type="subunit">
    <text evidence="9">Homodimer.</text>
</comment>
<comment type="similarity">
    <text evidence="9 10">Belongs to the peptidase M14 family.</text>
</comment>
<keyword evidence="5 9" id="KW-0378">Hydrolase</keyword>
<comment type="catalytic activity">
    <reaction evidence="9">
        <text>L-alanyl-gamma-D-glutamyl-meso-2,6-diaminopimelate + H2O = L-alanyl-D-glutamate + meso-2,6-diaminopimelate</text>
        <dbReference type="Rhea" id="RHEA:28398"/>
        <dbReference type="ChEBI" id="CHEBI:15377"/>
        <dbReference type="ChEBI" id="CHEBI:57791"/>
        <dbReference type="ChEBI" id="CHEBI:61395"/>
        <dbReference type="ChEBI" id="CHEBI:61401"/>
    </reaction>
</comment>
<dbReference type="GO" id="GO:0008270">
    <property type="term" value="F:zinc ion binding"/>
    <property type="evidence" value="ECO:0007669"/>
    <property type="project" value="UniProtKB-UniRule"/>
</dbReference>